<dbReference type="InterPro" id="IPR040612">
    <property type="entry name" value="ArsA_HSP20-like"/>
</dbReference>
<feature type="domain" description="ArsA HSP20-like" evidence="4">
    <location>
        <begin position="426"/>
        <end position="486"/>
    </location>
</feature>
<dbReference type="InterPro" id="IPR027417">
    <property type="entry name" value="P-loop_NTPase"/>
</dbReference>
<reference evidence="5 6" key="1">
    <citation type="journal article" date="2016" name="Front. Microbiol.">
        <title>Comparative Genomics Analysis of Streptomyces Species Reveals Their Adaptation to the Marine Environment and Their Diversity at the Genomic Level.</title>
        <authorList>
            <person name="Tian X."/>
            <person name="Zhang Z."/>
            <person name="Yang T."/>
            <person name="Chen M."/>
            <person name="Li J."/>
            <person name="Chen F."/>
            <person name="Yang J."/>
            <person name="Li W."/>
            <person name="Zhang B."/>
            <person name="Zhang Z."/>
            <person name="Wu J."/>
            <person name="Zhang C."/>
            <person name="Long L."/>
            <person name="Xiao J."/>
        </authorList>
    </citation>
    <scope>NUCLEOTIDE SEQUENCE [LARGE SCALE GENOMIC DNA]</scope>
    <source>
        <strain evidence="5 6">SCSIO 02100</strain>
    </source>
</reference>
<dbReference type="STRING" id="1075402.AN216_16650"/>
<dbReference type="Gene3D" id="3.40.50.300">
    <property type="entry name" value="P-loop containing nucleotide triphosphate hydrolases"/>
    <property type="match status" value="1"/>
</dbReference>
<dbReference type="GO" id="GO:0016887">
    <property type="term" value="F:ATP hydrolysis activity"/>
    <property type="evidence" value="ECO:0007669"/>
    <property type="project" value="InterPro"/>
</dbReference>
<dbReference type="Gene3D" id="2.60.40.790">
    <property type="match status" value="1"/>
</dbReference>
<dbReference type="PATRIC" id="fig|1075402.3.peg.2268"/>
<comment type="caution">
    <text evidence="5">The sequence shown here is derived from an EMBL/GenBank/DDBJ whole genome shotgun (WGS) entry which is preliminary data.</text>
</comment>
<evidence type="ECO:0000313" key="5">
    <source>
        <dbReference type="EMBL" id="OEV01744.1"/>
    </source>
</evidence>
<comment type="similarity">
    <text evidence="1">Belongs to the arsA ATPase family.</text>
</comment>
<feature type="region of interest" description="Disordered" evidence="2">
    <location>
        <begin position="55"/>
        <end position="77"/>
    </location>
</feature>
<dbReference type="SUPFAM" id="SSF49764">
    <property type="entry name" value="HSP20-like chaperones"/>
    <property type="match status" value="1"/>
</dbReference>
<dbReference type="Pfam" id="PF02374">
    <property type="entry name" value="ArsA_ATPase"/>
    <property type="match status" value="2"/>
</dbReference>
<protein>
    <recommendedName>
        <fullName evidence="7">Arsenic ABC transporter ATPase</fullName>
    </recommendedName>
</protein>
<dbReference type="InterPro" id="IPR008978">
    <property type="entry name" value="HSP20-like_chaperone"/>
</dbReference>
<dbReference type="InterPro" id="IPR016300">
    <property type="entry name" value="ATPase_ArsA/GET3"/>
</dbReference>
<name>A0A1E7KCZ0_9ACTN</name>
<evidence type="ECO:0008006" key="7">
    <source>
        <dbReference type="Google" id="ProtNLM"/>
    </source>
</evidence>
<keyword evidence="6" id="KW-1185">Reference proteome</keyword>
<dbReference type="PANTHER" id="PTHR10803">
    <property type="entry name" value="ARSENICAL PUMP-DRIVING ATPASE ARSENITE-TRANSLOCATING ATPASE"/>
    <property type="match status" value="1"/>
</dbReference>
<evidence type="ECO:0000259" key="4">
    <source>
        <dbReference type="Pfam" id="PF17886"/>
    </source>
</evidence>
<evidence type="ECO:0000256" key="1">
    <source>
        <dbReference type="ARBA" id="ARBA00011040"/>
    </source>
</evidence>
<evidence type="ECO:0000313" key="6">
    <source>
        <dbReference type="Proteomes" id="UP000176101"/>
    </source>
</evidence>
<accession>A0A1E7KCZ0</accession>
<dbReference type="InterPro" id="IPR025723">
    <property type="entry name" value="ArsA/GET3_ATPase-like"/>
</dbReference>
<feature type="domain" description="ArsA/GET3 Anion-transporting ATPase-like" evidence="3">
    <location>
        <begin position="8"/>
        <end position="138"/>
    </location>
</feature>
<dbReference type="EMBL" id="LJGU01000131">
    <property type="protein sequence ID" value="OEV01744.1"/>
    <property type="molecule type" value="Genomic_DNA"/>
</dbReference>
<dbReference type="GO" id="GO:0005524">
    <property type="term" value="F:ATP binding"/>
    <property type="evidence" value="ECO:0007669"/>
    <property type="project" value="InterPro"/>
</dbReference>
<dbReference type="Proteomes" id="UP000176101">
    <property type="component" value="Unassembled WGS sequence"/>
</dbReference>
<proteinExistence type="inferred from homology"/>
<evidence type="ECO:0000259" key="3">
    <source>
        <dbReference type="Pfam" id="PF02374"/>
    </source>
</evidence>
<dbReference type="SUPFAM" id="SSF52540">
    <property type="entry name" value="P-loop containing nucleoside triphosphate hydrolases"/>
    <property type="match status" value="2"/>
</dbReference>
<evidence type="ECO:0000256" key="2">
    <source>
        <dbReference type="SAM" id="MobiDB-lite"/>
    </source>
</evidence>
<dbReference type="Pfam" id="PF17886">
    <property type="entry name" value="ArsA_HSP20"/>
    <property type="match status" value="1"/>
</dbReference>
<dbReference type="AlphaFoldDB" id="A0A1E7KCZ0"/>
<organism evidence="5 6">
    <name type="scientific">Streptomyces oceani</name>
    <dbReference type="NCBI Taxonomy" id="1075402"/>
    <lineage>
        <taxon>Bacteria</taxon>
        <taxon>Bacillati</taxon>
        <taxon>Actinomycetota</taxon>
        <taxon>Actinomycetes</taxon>
        <taxon>Kitasatosporales</taxon>
        <taxon>Streptomycetaceae</taxon>
        <taxon>Streptomyces</taxon>
    </lineage>
</organism>
<feature type="region of interest" description="Disordered" evidence="2">
    <location>
        <begin position="339"/>
        <end position="373"/>
    </location>
</feature>
<sequence>MEQSDFGRTVLFTGTGGAGRTTLAAATALASARRGDRTLLLTGESPEVLAAVLGPRGQQAPQEQQGRQGPYGRPGEPWQLAAEPGLWVLRVDPDEEFRTRSTAIQERCRTALELTGATPLAPDELAPLPGAESFALLRALRAVRPPGQRPCGDTRRPYTQWEYTQRSYTGPEQVRHEHGPELPEGGPWDVVIADLPPVERTLSLLALPEQLRRYLRRLLPGEKRVARALRPMLAELAGVPMPSAGLYRTAAGWDRELTAVQDLFTSQHTTVRLVTEPAPVPWTALRGLLPAYALYGLRVESTIANRVLPNDSADPWLAGLSAQQESVLAELRGWCRQHAAAPGRRAPDPDPDSATDPDGSLTEVPHLGHDPRGLADLATLGAAAALRPPDVRRGDPRAERAGADATEDLAGAVLGGVENHLEEHGQLHWRLELPGAERERLKLVRHGDELCVGVGPYRRMLPLPSALRRCRVAGAALDEGVLRIRFAPDPGLWPAGTGSPGSGG</sequence>
<feature type="domain" description="ArsA/GET3 Anion-transporting ATPase-like" evidence="3">
    <location>
        <begin position="186"/>
        <end position="331"/>
    </location>
</feature>
<gene>
    <name evidence="5" type="ORF">AN216_16650</name>
</gene>
<dbReference type="PANTHER" id="PTHR10803:SF3">
    <property type="entry name" value="ATPASE GET3"/>
    <property type="match status" value="1"/>
</dbReference>